<accession>A0A9D1DHH7</accession>
<feature type="domain" description="Peptidase M56" evidence="2">
    <location>
        <begin position="7"/>
        <end position="259"/>
    </location>
</feature>
<evidence type="ECO:0000313" key="3">
    <source>
        <dbReference type="EMBL" id="HIR50733.1"/>
    </source>
</evidence>
<evidence type="ECO:0000313" key="4">
    <source>
        <dbReference type="Proteomes" id="UP000824239"/>
    </source>
</evidence>
<dbReference type="Pfam" id="PF05569">
    <property type="entry name" value="Peptidase_M56"/>
    <property type="match status" value="1"/>
</dbReference>
<sequence>MEAVFLQLVNLSINAGWLVLAVLVLRLLLRRAPRWICCCLWGLVALRLLCPMSIESAVSLLPSAHPLPQEFLTAQTPEIASGLAVIDQAVNPVLAQYPAPAPGNPRPVQQITAILAWVWLAGVCAMLLYALVTSLLLRRRVATATLLAEGVKESEFIASPFVMGLIRPTIYLPYQLDASLRVHVLAHERAHIRRKDPLWKMVGFVLLSIYWFHPLLWVAYPLLCRDIEAACDESVIRGMDEEARRNYAAALFRCGIVSRFGAAVS</sequence>
<dbReference type="AlphaFoldDB" id="A0A9D1DHH7"/>
<dbReference type="PANTHER" id="PTHR34978:SF3">
    <property type="entry name" value="SLR0241 PROTEIN"/>
    <property type="match status" value="1"/>
</dbReference>
<name>A0A9D1DHH7_9FIRM</name>
<evidence type="ECO:0000259" key="2">
    <source>
        <dbReference type="Pfam" id="PF05569"/>
    </source>
</evidence>
<dbReference type="Proteomes" id="UP000824239">
    <property type="component" value="Unassembled WGS sequence"/>
</dbReference>
<feature type="transmembrane region" description="Helical" evidence="1">
    <location>
        <begin position="35"/>
        <end position="54"/>
    </location>
</feature>
<protein>
    <recommendedName>
        <fullName evidence="2">Peptidase M56 domain-containing protein</fullName>
    </recommendedName>
</protein>
<dbReference type="InterPro" id="IPR008756">
    <property type="entry name" value="Peptidase_M56"/>
</dbReference>
<dbReference type="EMBL" id="DVHE01000046">
    <property type="protein sequence ID" value="HIR50733.1"/>
    <property type="molecule type" value="Genomic_DNA"/>
</dbReference>
<reference evidence="3" key="1">
    <citation type="submission" date="2020-10" db="EMBL/GenBank/DDBJ databases">
        <authorList>
            <person name="Gilroy R."/>
        </authorList>
    </citation>
    <scope>NUCLEOTIDE SEQUENCE</scope>
    <source>
        <strain evidence="3">ChiBcec15-4380</strain>
    </source>
</reference>
<reference evidence="3" key="2">
    <citation type="journal article" date="2021" name="PeerJ">
        <title>Extensive microbial diversity within the chicken gut microbiome revealed by metagenomics and culture.</title>
        <authorList>
            <person name="Gilroy R."/>
            <person name="Ravi A."/>
            <person name="Getino M."/>
            <person name="Pursley I."/>
            <person name="Horton D.L."/>
            <person name="Alikhan N.F."/>
            <person name="Baker D."/>
            <person name="Gharbi K."/>
            <person name="Hall N."/>
            <person name="Watson M."/>
            <person name="Adriaenssens E.M."/>
            <person name="Foster-Nyarko E."/>
            <person name="Jarju S."/>
            <person name="Secka A."/>
            <person name="Antonio M."/>
            <person name="Oren A."/>
            <person name="Chaudhuri R.R."/>
            <person name="La Ragione R."/>
            <person name="Hildebrand F."/>
            <person name="Pallen M.J."/>
        </authorList>
    </citation>
    <scope>NUCLEOTIDE SEQUENCE</scope>
    <source>
        <strain evidence="3">ChiBcec15-4380</strain>
    </source>
</reference>
<comment type="caution">
    <text evidence="3">The sequence shown here is derived from an EMBL/GenBank/DDBJ whole genome shotgun (WGS) entry which is preliminary data.</text>
</comment>
<organism evidence="3 4">
    <name type="scientific">Candidatus Avoscillospira avicola</name>
    <dbReference type="NCBI Taxonomy" id="2840706"/>
    <lineage>
        <taxon>Bacteria</taxon>
        <taxon>Bacillati</taxon>
        <taxon>Bacillota</taxon>
        <taxon>Clostridia</taxon>
        <taxon>Eubacteriales</taxon>
        <taxon>Oscillospiraceae</taxon>
        <taxon>Oscillospiraceae incertae sedis</taxon>
        <taxon>Candidatus Avoscillospira</taxon>
    </lineage>
</organism>
<keyword evidence="1" id="KW-0472">Membrane</keyword>
<gene>
    <name evidence="3" type="ORF">IAA53_05535</name>
</gene>
<evidence type="ECO:0000256" key="1">
    <source>
        <dbReference type="SAM" id="Phobius"/>
    </source>
</evidence>
<dbReference type="PANTHER" id="PTHR34978">
    <property type="entry name" value="POSSIBLE SENSOR-TRANSDUCER PROTEIN BLAR"/>
    <property type="match status" value="1"/>
</dbReference>
<feature type="transmembrane region" description="Helical" evidence="1">
    <location>
        <begin position="114"/>
        <end position="137"/>
    </location>
</feature>
<feature type="transmembrane region" description="Helical" evidence="1">
    <location>
        <begin position="6"/>
        <end position="28"/>
    </location>
</feature>
<keyword evidence="1" id="KW-1133">Transmembrane helix</keyword>
<proteinExistence type="predicted"/>
<keyword evidence="1" id="KW-0812">Transmembrane</keyword>
<dbReference type="CDD" id="cd07341">
    <property type="entry name" value="M56_BlaR1_MecR1_like"/>
    <property type="match status" value="1"/>
</dbReference>
<feature type="transmembrane region" description="Helical" evidence="1">
    <location>
        <begin position="198"/>
        <end position="220"/>
    </location>
</feature>
<dbReference type="InterPro" id="IPR052173">
    <property type="entry name" value="Beta-lactam_resp_regulator"/>
</dbReference>